<dbReference type="NCBIfam" id="TIGR00519">
    <property type="entry name" value="asnASE_I"/>
    <property type="match status" value="1"/>
</dbReference>
<evidence type="ECO:0000256" key="2">
    <source>
        <dbReference type="ARBA" id="ARBA00012920"/>
    </source>
</evidence>
<evidence type="ECO:0000256" key="6">
    <source>
        <dbReference type="PROSITE-ProRule" id="PRU10100"/>
    </source>
</evidence>
<dbReference type="InterPro" id="IPR027473">
    <property type="entry name" value="L-asparaginase_C"/>
</dbReference>
<evidence type="ECO:0000256" key="5">
    <source>
        <dbReference type="PIRSR" id="PIRSR001220-2"/>
    </source>
</evidence>
<evidence type="ECO:0000259" key="8">
    <source>
        <dbReference type="Pfam" id="PF17763"/>
    </source>
</evidence>
<dbReference type="GO" id="GO:0009066">
    <property type="term" value="P:aspartate family amino acid metabolic process"/>
    <property type="evidence" value="ECO:0007669"/>
    <property type="project" value="UniProtKB-ARBA"/>
</dbReference>
<dbReference type="eggNOG" id="COG0252">
    <property type="taxonomic scope" value="Bacteria"/>
</dbReference>
<dbReference type="InterPro" id="IPR037152">
    <property type="entry name" value="L-asparaginase_N_sf"/>
</dbReference>
<dbReference type="EC" id="3.5.1.1" evidence="2"/>
<feature type="active site" description="O-isoaspartyl threonine intermediate" evidence="4">
    <location>
        <position position="23"/>
    </location>
</feature>
<evidence type="ECO:0000256" key="1">
    <source>
        <dbReference type="ARBA" id="ARBA00010518"/>
    </source>
</evidence>
<dbReference type="InterPro" id="IPR006033">
    <property type="entry name" value="AsnA_fam"/>
</dbReference>
<protein>
    <recommendedName>
        <fullName evidence="2">asparaginase</fullName>
        <ecNumber evidence="2">3.5.1.1</ecNumber>
    </recommendedName>
</protein>
<dbReference type="CDD" id="cd08963">
    <property type="entry name" value="L-asparaginase_I"/>
    <property type="match status" value="1"/>
</dbReference>
<dbReference type="OrthoDB" id="9788068at2"/>
<dbReference type="PANTHER" id="PTHR11707:SF28">
    <property type="entry name" value="60 KDA LYSOPHOSPHOLIPASE"/>
    <property type="match status" value="1"/>
</dbReference>
<dbReference type="RefSeq" id="WP_013407265.1">
    <property type="nucleotide sequence ID" value="NC_014655.1"/>
</dbReference>
<dbReference type="InterPro" id="IPR027474">
    <property type="entry name" value="L-asparaginase_N"/>
</dbReference>
<sequence length="348" mass="38762">MTFNPVQIKEGEERILIIYTGGTLGMVFDENKRTLVPFRFRETLLKLPELNLLSSAIHLVSFEKPIDSSDVNAEIYLTIAGIIQKHYHEFDGFVIIHGTDTMAFTASALSFLIHNPKKPIVFTGAQLPIGIPRTDARENLITSIEIAGARLNGKAVVPEVCIYFNGRLLRGNRARKRESSQFDAFDSENYPYLAEIGVSIEYNFRHIRYVEGETRFYDEMSDQVSVLTLFPGISKEILKKHVLNENTRGIIMMTYGSGNAPSADWFIDILAEGISSGKTVLNITQCTGGKVTMGKYASSKRMKDIGVISGSDMTLEAAVGKMMWGLCQEDQKLEEIFAQNLAGEISLP</sequence>
<dbReference type="Gene3D" id="3.40.50.40">
    <property type="match status" value="1"/>
</dbReference>
<dbReference type="FunFam" id="3.40.50.40:FF:000001">
    <property type="entry name" value="L-asparaginase 1"/>
    <property type="match status" value="1"/>
</dbReference>
<accession>E4RWP2</accession>
<dbReference type="InterPro" id="IPR041725">
    <property type="entry name" value="L-asparaginase_I"/>
</dbReference>
<keyword evidence="3 9" id="KW-0378">Hydrolase</keyword>
<evidence type="ECO:0000313" key="10">
    <source>
        <dbReference type="Proteomes" id="UP000007435"/>
    </source>
</evidence>
<feature type="binding site" evidence="5">
    <location>
        <position position="68"/>
    </location>
    <ligand>
        <name>substrate</name>
    </ligand>
</feature>
<feature type="domain" description="L-asparaginase N-terminal" evidence="7">
    <location>
        <begin position="14"/>
        <end position="205"/>
    </location>
</feature>
<dbReference type="InterPro" id="IPR006034">
    <property type="entry name" value="Asparaginase/glutaminase-like"/>
</dbReference>
<dbReference type="Proteomes" id="UP000007435">
    <property type="component" value="Chromosome"/>
</dbReference>
<dbReference type="Pfam" id="PF00710">
    <property type="entry name" value="Asparaginase"/>
    <property type="match status" value="1"/>
</dbReference>
<dbReference type="STRING" id="649349.Lbys_0436"/>
<dbReference type="FunFam" id="3.40.50.1170:FF:000001">
    <property type="entry name" value="L-asparaginase 2"/>
    <property type="match status" value="1"/>
</dbReference>
<dbReference type="PANTHER" id="PTHR11707">
    <property type="entry name" value="L-ASPARAGINASE"/>
    <property type="match status" value="1"/>
</dbReference>
<dbReference type="PRINTS" id="PR00139">
    <property type="entry name" value="ASNGLNASE"/>
</dbReference>
<dbReference type="SMART" id="SM00870">
    <property type="entry name" value="Asparaginase"/>
    <property type="match status" value="1"/>
</dbReference>
<evidence type="ECO:0000259" key="7">
    <source>
        <dbReference type="Pfam" id="PF00710"/>
    </source>
</evidence>
<dbReference type="Pfam" id="PF17763">
    <property type="entry name" value="Asparaginase_C"/>
    <property type="match status" value="1"/>
</dbReference>
<dbReference type="InterPro" id="IPR027475">
    <property type="entry name" value="Asparaginase/glutaminase_AS2"/>
</dbReference>
<evidence type="ECO:0000313" key="9">
    <source>
        <dbReference type="EMBL" id="ADQ16211.1"/>
    </source>
</evidence>
<dbReference type="Gene3D" id="3.40.50.1170">
    <property type="entry name" value="L-asparaginase, N-terminal domain"/>
    <property type="match status" value="1"/>
</dbReference>
<dbReference type="GO" id="GO:0004067">
    <property type="term" value="F:asparaginase activity"/>
    <property type="evidence" value="ECO:0007669"/>
    <property type="project" value="UniProtKB-UniRule"/>
</dbReference>
<gene>
    <name evidence="9" type="ordered locus">Lbys_0436</name>
</gene>
<proteinExistence type="inferred from homology"/>
<dbReference type="PIRSF" id="PIRSF500176">
    <property type="entry name" value="L_ASNase"/>
    <property type="match status" value="1"/>
</dbReference>
<dbReference type="PROSITE" id="PS51732">
    <property type="entry name" value="ASN_GLN_ASE_3"/>
    <property type="match status" value="1"/>
</dbReference>
<organism evidence="9 10">
    <name type="scientific">Leadbetterella byssophila (strain DSM 17132 / JCM 16389 / KACC 11308 / NBRC 106382 / 4M15)</name>
    <dbReference type="NCBI Taxonomy" id="649349"/>
    <lineage>
        <taxon>Bacteria</taxon>
        <taxon>Pseudomonadati</taxon>
        <taxon>Bacteroidota</taxon>
        <taxon>Cytophagia</taxon>
        <taxon>Cytophagales</taxon>
        <taxon>Leadbetterellaceae</taxon>
        <taxon>Leadbetterella</taxon>
    </lineage>
</organism>
<dbReference type="PIRSF" id="PIRSF001220">
    <property type="entry name" value="L-ASNase_gatD"/>
    <property type="match status" value="1"/>
</dbReference>
<evidence type="ECO:0000256" key="4">
    <source>
        <dbReference type="PIRSR" id="PIRSR001220-1"/>
    </source>
</evidence>
<dbReference type="HOGENOM" id="CLU_019134_2_2_10"/>
<reference key="1">
    <citation type="submission" date="2010-11" db="EMBL/GenBank/DDBJ databases">
        <title>The complete genome of Leadbetterella byssophila DSM 17132.</title>
        <authorList>
            <consortium name="US DOE Joint Genome Institute (JGI-PGF)"/>
            <person name="Lucas S."/>
            <person name="Copeland A."/>
            <person name="Lapidus A."/>
            <person name="Glavina del Rio T."/>
            <person name="Dalin E."/>
            <person name="Tice H."/>
            <person name="Bruce D."/>
            <person name="Goodwin L."/>
            <person name="Pitluck S."/>
            <person name="Kyrpides N."/>
            <person name="Mavromatis K."/>
            <person name="Ivanova N."/>
            <person name="Teshima H."/>
            <person name="Brettin T."/>
            <person name="Detter J.C."/>
            <person name="Han C."/>
            <person name="Tapia R."/>
            <person name="Land M."/>
            <person name="Hauser L."/>
            <person name="Markowitz V."/>
            <person name="Cheng J.-F."/>
            <person name="Hugenholtz P."/>
            <person name="Woyke T."/>
            <person name="Wu D."/>
            <person name="Tindall B."/>
            <person name="Pomrenke H.G."/>
            <person name="Brambilla E."/>
            <person name="Klenk H.-P."/>
            <person name="Eisen J.A."/>
        </authorList>
    </citation>
    <scope>NUCLEOTIDE SEQUENCE [LARGE SCALE GENOMIC DNA]</scope>
    <source>
        <strain>DSM 17132</strain>
    </source>
</reference>
<feature type="binding site" evidence="5">
    <location>
        <begin position="99"/>
        <end position="100"/>
    </location>
    <ligand>
        <name>substrate</name>
    </ligand>
</feature>
<dbReference type="SUPFAM" id="SSF53774">
    <property type="entry name" value="Glutaminase/Asparaginase"/>
    <property type="match status" value="1"/>
</dbReference>
<comment type="similarity">
    <text evidence="1">Belongs to the asparaginase 1 family.</text>
</comment>
<feature type="domain" description="Asparaginase/glutaminase C-terminal" evidence="8">
    <location>
        <begin position="223"/>
        <end position="334"/>
    </location>
</feature>
<dbReference type="InterPro" id="IPR036152">
    <property type="entry name" value="Asp/glu_Ase-like_sf"/>
</dbReference>
<keyword evidence="10" id="KW-1185">Reference proteome</keyword>
<reference evidence="9 10" key="2">
    <citation type="journal article" date="2011" name="Stand. Genomic Sci.">
        <title>Complete genome sequence of Leadbetterella byssophila type strain (4M15).</title>
        <authorList>
            <person name="Abt B."/>
            <person name="Teshima H."/>
            <person name="Lucas S."/>
            <person name="Lapidus A."/>
            <person name="Del Rio T.G."/>
            <person name="Nolan M."/>
            <person name="Tice H."/>
            <person name="Cheng J.F."/>
            <person name="Pitluck S."/>
            <person name="Liolios K."/>
            <person name="Pagani I."/>
            <person name="Ivanova N."/>
            <person name="Mavromatis K."/>
            <person name="Pati A."/>
            <person name="Tapia R."/>
            <person name="Han C."/>
            <person name="Goodwin L."/>
            <person name="Chen A."/>
            <person name="Palaniappan K."/>
            <person name="Land M."/>
            <person name="Hauser L."/>
            <person name="Chang Y.J."/>
            <person name="Jeffries C.D."/>
            <person name="Rohde M."/>
            <person name="Goker M."/>
            <person name="Tindall B.J."/>
            <person name="Detter J.C."/>
            <person name="Woyke T."/>
            <person name="Bristow J."/>
            <person name="Eisen J.A."/>
            <person name="Markowitz V."/>
            <person name="Hugenholtz P."/>
            <person name="Klenk H.P."/>
            <person name="Kyrpides N.C."/>
        </authorList>
    </citation>
    <scope>NUCLEOTIDE SEQUENCE [LARGE SCALE GENOMIC DNA]</scope>
    <source>
        <strain evidence="10">DSM 17132 / JCM 16389 / KACC 11308 / NBRC 106382 / 4M15</strain>
    </source>
</reference>
<dbReference type="SFLD" id="SFLDS00057">
    <property type="entry name" value="Glutaminase/Asparaginase"/>
    <property type="match status" value="1"/>
</dbReference>
<name>E4RWP2_LEAB4</name>
<feature type="active site" evidence="6">
    <location>
        <position position="99"/>
    </location>
</feature>
<dbReference type="AlphaFoldDB" id="E4RWP2"/>
<dbReference type="PROSITE" id="PS00917">
    <property type="entry name" value="ASN_GLN_ASE_2"/>
    <property type="match status" value="1"/>
</dbReference>
<dbReference type="KEGG" id="lby:Lbys_0436"/>
<dbReference type="InterPro" id="IPR040919">
    <property type="entry name" value="Asparaginase_C"/>
</dbReference>
<dbReference type="EMBL" id="CP002305">
    <property type="protein sequence ID" value="ADQ16211.1"/>
    <property type="molecule type" value="Genomic_DNA"/>
</dbReference>
<evidence type="ECO:0000256" key="3">
    <source>
        <dbReference type="ARBA" id="ARBA00022801"/>
    </source>
</evidence>